<dbReference type="InterPro" id="IPR036412">
    <property type="entry name" value="HAD-like_sf"/>
</dbReference>
<dbReference type="PANTHER" id="PTHR46470">
    <property type="entry name" value="N-ACYLNEURAMINATE-9-PHOSPHATASE"/>
    <property type="match status" value="1"/>
</dbReference>
<dbReference type="SFLD" id="SFLDS00003">
    <property type="entry name" value="Haloacid_Dehalogenase"/>
    <property type="match status" value="1"/>
</dbReference>
<evidence type="ECO:0000313" key="5">
    <source>
        <dbReference type="Proteomes" id="UP000198251"/>
    </source>
</evidence>
<dbReference type="RefSeq" id="WP_157747242.1">
    <property type="nucleotide sequence ID" value="NZ_JBFAAC010000007.1"/>
</dbReference>
<dbReference type="AlphaFoldDB" id="A0A1C5GGY9"/>
<dbReference type="SFLD" id="SFLDG01129">
    <property type="entry name" value="C1.5:_HAD__Beta-PGM__Phosphata"/>
    <property type="match status" value="1"/>
</dbReference>
<dbReference type="Pfam" id="PF00702">
    <property type="entry name" value="Hydrolase"/>
    <property type="match status" value="1"/>
</dbReference>
<dbReference type="NCBIfam" id="TIGR01509">
    <property type="entry name" value="HAD-SF-IA-v3"/>
    <property type="match status" value="1"/>
</dbReference>
<name>A0A1C5GGY9_MICEH</name>
<dbReference type="PRINTS" id="PR00413">
    <property type="entry name" value="HADHALOGNASE"/>
</dbReference>
<dbReference type="InterPro" id="IPR051400">
    <property type="entry name" value="HAD-like_hydrolase"/>
</dbReference>
<keyword evidence="5" id="KW-1185">Reference proteome</keyword>
<accession>A0A1C5GGY9</accession>
<organism evidence="4 5">
    <name type="scientific">Micromonospora echinofusca</name>
    <dbReference type="NCBI Taxonomy" id="47858"/>
    <lineage>
        <taxon>Bacteria</taxon>
        <taxon>Bacillati</taxon>
        <taxon>Actinomycetota</taxon>
        <taxon>Actinomycetes</taxon>
        <taxon>Micromonosporales</taxon>
        <taxon>Micromonosporaceae</taxon>
        <taxon>Micromonospora</taxon>
    </lineage>
</organism>
<protein>
    <submittedName>
        <fullName evidence="4">Putative hydrolase of the HAD superfamily</fullName>
    </submittedName>
</protein>
<dbReference type="EMBL" id="LT607733">
    <property type="protein sequence ID" value="SCG19017.1"/>
    <property type="molecule type" value="Genomic_DNA"/>
</dbReference>
<dbReference type="NCBIfam" id="TIGR01549">
    <property type="entry name" value="HAD-SF-IA-v1"/>
    <property type="match status" value="1"/>
</dbReference>
<evidence type="ECO:0000256" key="2">
    <source>
        <dbReference type="ARBA" id="ARBA00022801"/>
    </source>
</evidence>
<dbReference type="InterPro" id="IPR006439">
    <property type="entry name" value="HAD-SF_hydro_IA"/>
</dbReference>
<dbReference type="GeneID" id="95805038"/>
<proteinExistence type="predicted"/>
<evidence type="ECO:0000256" key="3">
    <source>
        <dbReference type="ARBA" id="ARBA00022842"/>
    </source>
</evidence>
<keyword evidence="2 4" id="KW-0378">Hydrolase</keyword>
<dbReference type="PANTHER" id="PTHR46470:SF4">
    <property type="entry name" value="5-AMINO-6-(5-PHOSPHO-D-RIBITYLAMINO)URACIL PHOSPHATASE YIGB"/>
    <property type="match status" value="1"/>
</dbReference>
<keyword evidence="3" id="KW-0460">Magnesium</keyword>
<evidence type="ECO:0000256" key="1">
    <source>
        <dbReference type="ARBA" id="ARBA00001946"/>
    </source>
</evidence>
<dbReference type="SUPFAM" id="SSF56784">
    <property type="entry name" value="HAD-like"/>
    <property type="match status" value="1"/>
</dbReference>
<dbReference type="GO" id="GO:0044281">
    <property type="term" value="P:small molecule metabolic process"/>
    <property type="evidence" value="ECO:0007669"/>
    <property type="project" value="UniProtKB-ARBA"/>
</dbReference>
<dbReference type="Gene3D" id="3.40.50.1000">
    <property type="entry name" value="HAD superfamily/HAD-like"/>
    <property type="match status" value="1"/>
</dbReference>
<sequence length="244" mass="26706">MTMRVKAVLLDLDGTLLDHRGAAEKAFLAACLQWLPDLDEEARYAAHTEWQRLEAVHMRAYLDKTMTFQEQRRARLRGVLSAYGRDTGAVSDDQADDLFTIYLRHYENSWAAYGDVPEVMRFLGGAPAGVAVLSNGDRAQQEAKLASLRLPSTPPLFTPSDVGASKPNPTSFLGACERMGWEPSEVLYVGDDLQGDALAAAAAGLRGCWLDRQQTYGAAAPEGILRVHSLFDLATADLFDRSTA</sequence>
<dbReference type="InterPro" id="IPR023214">
    <property type="entry name" value="HAD_sf"/>
</dbReference>
<dbReference type="GO" id="GO:0016787">
    <property type="term" value="F:hydrolase activity"/>
    <property type="evidence" value="ECO:0007669"/>
    <property type="project" value="UniProtKB-KW"/>
</dbReference>
<reference evidence="4 5" key="1">
    <citation type="submission" date="2016-06" db="EMBL/GenBank/DDBJ databases">
        <authorList>
            <person name="Kjaerup R.B."/>
            <person name="Dalgaard T.S."/>
            <person name="Juul-Madsen H.R."/>
        </authorList>
    </citation>
    <scope>NUCLEOTIDE SEQUENCE [LARGE SCALE GENOMIC DNA]</scope>
    <source>
        <strain evidence="4 5">DSM 43913</strain>
    </source>
</reference>
<dbReference type="Proteomes" id="UP000198251">
    <property type="component" value="Chromosome I"/>
</dbReference>
<gene>
    <name evidence="4" type="ORF">GA0070610_5376</name>
</gene>
<evidence type="ECO:0000313" key="4">
    <source>
        <dbReference type="EMBL" id="SCG19017.1"/>
    </source>
</evidence>
<comment type="cofactor">
    <cofactor evidence="1">
        <name>Mg(2+)</name>
        <dbReference type="ChEBI" id="CHEBI:18420"/>
    </cofactor>
</comment>
<dbReference type="Gene3D" id="1.20.120.1600">
    <property type="match status" value="1"/>
</dbReference>